<dbReference type="RefSeq" id="WP_271203111.1">
    <property type="nucleotide sequence ID" value="NZ_BSFK01000005.1"/>
</dbReference>
<dbReference type="Proteomes" id="UP001143364">
    <property type="component" value="Unassembled WGS sequence"/>
</dbReference>
<comment type="caution">
    <text evidence="1">The sequence shown here is derived from an EMBL/GenBank/DDBJ whole genome shotgun (WGS) entry which is preliminary data.</text>
</comment>
<gene>
    <name evidence="1" type="ORF">GCM10008171_03950</name>
</gene>
<reference evidence="1" key="2">
    <citation type="submission" date="2023-01" db="EMBL/GenBank/DDBJ databases">
        <authorList>
            <person name="Sun Q."/>
            <person name="Evtushenko L."/>
        </authorList>
    </citation>
    <scope>NUCLEOTIDE SEQUENCE</scope>
    <source>
        <strain evidence="1">VKM B-2555</strain>
    </source>
</reference>
<sequence>MVGTTRKRAKIIVDDYNGTFTVDCTEPGYSCRVSVSSAPQFDAERREVINYFVSSESHAMKQDPKLRELTDKLNGLMQEIHSARTDKQQTLGLLETPRGLMLVWKYESEGASPAGRSGMTTYDVDDMTPEEIEKLLWSS</sequence>
<protein>
    <submittedName>
        <fullName evidence="1">Uncharacterized protein</fullName>
    </submittedName>
</protein>
<name>A0A9W6JEV6_9HYPH</name>
<organism evidence="1 2">
    <name type="scientific">Methylopila jiangsuensis</name>
    <dbReference type="NCBI Taxonomy" id="586230"/>
    <lineage>
        <taxon>Bacteria</taxon>
        <taxon>Pseudomonadati</taxon>
        <taxon>Pseudomonadota</taxon>
        <taxon>Alphaproteobacteria</taxon>
        <taxon>Hyphomicrobiales</taxon>
        <taxon>Methylopilaceae</taxon>
        <taxon>Methylopila</taxon>
    </lineage>
</organism>
<evidence type="ECO:0000313" key="2">
    <source>
        <dbReference type="Proteomes" id="UP001143364"/>
    </source>
</evidence>
<proteinExistence type="predicted"/>
<dbReference type="EMBL" id="BSFK01000005">
    <property type="protein sequence ID" value="GLK75141.1"/>
    <property type="molecule type" value="Genomic_DNA"/>
</dbReference>
<evidence type="ECO:0000313" key="1">
    <source>
        <dbReference type="EMBL" id="GLK75141.1"/>
    </source>
</evidence>
<keyword evidence="2" id="KW-1185">Reference proteome</keyword>
<dbReference type="AlphaFoldDB" id="A0A9W6JEV6"/>
<accession>A0A9W6JEV6</accession>
<reference evidence="1" key="1">
    <citation type="journal article" date="2014" name="Int. J. Syst. Evol. Microbiol.">
        <title>Complete genome sequence of Corynebacterium casei LMG S-19264T (=DSM 44701T), isolated from a smear-ripened cheese.</title>
        <authorList>
            <consortium name="US DOE Joint Genome Institute (JGI-PGF)"/>
            <person name="Walter F."/>
            <person name="Albersmeier A."/>
            <person name="Kalinowski J."/>
            <person name="Ruckert C."/>
        </authorList>
    </citation>
    <scope>NUCLEOTIDE SEQUENCE</scope>
    <source>
        <strain evidence="1">VKM B-2555</strain>
    </source>
</reference>